<name>A0AAV2Q5R2_MEGNR</name>
<keyword evidence="6" id="KW-0862">Zinc</keyword>
<evidence type="ECO:0000313" key="9">
    <source>
        <dbReference type="EMBL" id="CAL4071240.1"/>
    </source>
</evidence>
<evidence type="ECO:0000256" key="4">
    <source>
        <dbReference type="ARBA" id="ARBA00022679"/>
    </source>
</evidence>
<keyword evidence="10" id="KW-1185">Reference proteome</keyword>
<evidence type="ECO:0000259" key="8">
    <source>
        <dbReference type="Pfam" id="PF25525"/>
    </source>
</evidence>
<dbReference type="GO" id="GO:0007200">
    <property type="term" value="P:phospholipase C-activating G protein-coupled receptor signaling pathway"/>
    <property type="evidence" value="ECO:0007669"/>
    <property type="project" value="TreeGrafter"/>
</dbReference>
<keyword evidence="6" id="KW-0479">Metal-binding</keyword>
<comment type="caution">
    <text evidence="9">The sequence shown here is derived from an EMBL/GenBank/DDBJ whole genome shotgun (WGS) entry which is preliminary data.</text>
</comment>
<evidence type="ECO:0000256" key="2">
    <source>
        <dbReference type="ARBA" id="ARBA00022490"/>
    </source>
</evidence>
<feature type="non-terminal residue" evidence="9">
    <location>
        <position position="135"/>
    </location>
</feature>
<proteinExistence type="predicted"/>
<dbReference type="PANTHER" id="PTHR22968:SF24">
    <property type="entry name" value="SERINE_THREONINE-PROTEIN KINASE"/>
    <property type="match status" value="1"/>
</dbReference>
<keyword evidence="5" id="KW-0677">Repeat</keyword>
<evidence type="ECO:0000256" key="1">
    <source>
        <dbReference type="ARBA" id="ARBA00004496"/>
    </source>
</evidence>
<reference evidence="9 10" key="1">
    <citation type="submission" date="2024-05" db="EMBL/GenBank/DDBJ databases">
        <authorList>
            <person name="Wallberg A."/>
        </authorList>
    </citation>
    <scope>NUCLEOTIDE SEQUENCE [LARGE SCALE GENOMIC DNA]</scope>
</reference>
<accession>A0AAV2Q5R2</accession>
<evidence type="ECO:0000256" key="6">
    <source>
        <dbReference type="ARBA" id="ARBA00022771"/>
    </source>
</evidence>
<organism evidence="9 10">
    <name type="scientific">Meganyctiphanes norvegica</name>
    <name type="common">Northern krill</name>
    <name type="synonym">Thysanopoda norvegica</name>
    <dbReference type="NCBI Taxonomy" id="48144"/>
    <lineage>
        <taxon>Eukaryota</taxon>
        <taxon>Metazoa</taxon>
        <taxon>Ecdysozoa</taxon>
        <taxon>Arthropoda</taxon>
        <taxon>Crustacea</taxon>
        <taxon>Multicrustacea</taxon>
        <taxon>Malacostraca</taxon>
        <taxon>Eumalacostraca</taxon>
        <taxon>Eucarida</taxon>
        <taxon>Euphausiacea</taxon>
        <taxon>Euphausiidae</taxon>
        <taxon>Meganyctiphanes</taxon>
    </lineage>
</organism>
<keyword evidence="3" id="KW-0723">Serine/threonine-protein kinase</keyword>
<feature type="domain" description="Serine/threonine-protein kinase D1-3-like ubiquitin-like" evidence="8">
    <location>
        <begin position="25"/>
        <end position="108"/>
    </location>
</feature>
<dbReference type="AlphaFoldDB" id="A0AAV2Q5R2"/>
<keyword evidence="6" id="KW-0863">Zinc-finger</keyword>
<dbReference type="Proteomes" id="UP001497623">
    <property type="component" value="Unassembled WGS sequence"/>
</dbReference>
<gene>
    <name evidence="9" type="ORF">MNOR_LOCUS8477</name>
</gene>
<evidence type="ECO:0000313" key="10">
    <source>
        <dbReference type="Proteomes" id="UP001497623"/>
    </source>
</evidence>
<keyword evidence="4" id="KW-0808">Transferase</keyword>
<dbReference type="GO" id="GO:0035556">
    <property type="term" value="P:intracellular signal transduction"/>
    <property type="evidence" value="ECO:0007669"/>
    <property type="project" value="TreeGrafter"/>
</dbReference>
<keyword evidence="7" id="KW-0418">Kinase</keyword>
<keyword evidence="2" id="KW-0963">Cytoplasm</keyword>
<dbReference type="Pfam" id="PF25525">
    <property type="entry name" value="Ubiquitin_PRKD1_N"/>
    <property type="match status" value="1"/>
</dbReference>
<dbReference type="EMBL" id="CAXKWB010003959">
    <property type="protein sequence ID" value="CAL4071240.1"/>
    <property type="molecule type" value="Genomic_DNA"/>
</dbReference>
<dbReference type="GO" id="GO:0008270">
    <property type="term" value="F:zinc ion binding"/>
    <property type="evidence" value="ECO:0007669"/>
    <property type="project" value="UniProtKB-KW"/>
</dbReference>
<sequence>MDCFTRDMQSPPTQIPGMEVTGADITFSVQHGMVRDIVTINASQLTLKTLKDKACEFINTKFPDHTLNKLNERLILFRHDYDSPNILVIINAASEVSQDTLVEIVMSAIWRSSKLHIAAKNLTLLYVHSYKSLSF</sequence>
<dbReference type="GO" id="GO:0005829">
    <property type="term" value="C:cytosol"/>
    <property type="evidence" value="ECO:0007669"/>
    <property type="project" value="TreeGrafter"/>
</dbReference>
<protein>
    <recommendedName>
        <fullName evidence="8">Serine/threonine-protein kinase D1-3-like ubiquitin-like domain-containing protein</fullName>
    </recommendedName>
</protein>
<comment type="subcellular location">
    <subcellularLocation>
        <location evidence="1">Cytoplasm</location>
    </subcellularLocation>
</comment>
<dbReference type="GO" id="GO:0004674">
    <property type="term" value="F:protein serine/threonine kinase activity"/>
    <property type="evidence" value="ECO:0007669"/>
    <property type="project" value="UniProtKB-KW"/>
</dbReference>
<dbReference type="InterPro" id="IPR057764">
    <property type="entry name" value="Ubiquitin_PRKD1-3_N"/>
</dbReference>
<evidence type="ECO:0000256" key="7">
    <source>
        <dbReference type="ARBA" id="ARBA00022777"/>
    </source>
</evidence>
<evidence type="ECO:0000256" key="3">
    <source>
        <dbReference type="ARBA" id="ARBA00022527"/>
    </source>
</evidence>
<evidence type="ECO:0000256" key="5">
    <source>
        <dbReference type="ARBA" id="ARBA00022737"/>
    </source>
</evidence>
<dbReference type="PANTHER" id="PTHR22968">
    <property type="entry name" value="PROTEIN KINASE C, MU"/>
    <property type="match status" value="1"/>
</dbReference>